<organism evidence="2 3">
    <name type="scientific">Phialocephala subalpina</name>
    <dbReference type="NCBI Taxonomy" id="576137"/>
    <lineage>
        <taxon>Eukaryota</taxon>
        <taxon>Fungi</taxon>
        <taxon>Dikarya</taxon>
        <taxon>Ascomycota</taxon>
        <taxon>Pezizomycotina</taxon>
        <taxon>Leotiomycetes</taxon>
        <taxon>Helotiales</taxon>
        <taxon>Mollisiaceae</taxon>
        <taxon>Phialocephala</taxon>
        <taxon>Phialocephala fortinii species complex</taxon>
    </lineage>
</organism>
<evidence type="ECO:0000313" key="2">
    <source>
        <dbReference type="EMBL" id="CZR67698.1"/>
    </source>
</evidence>
<feature type="domain" description="2EXR" evidence="1">
    <location>
        <begin position="8"/>
        <end position="54"/>
    </location>
</feature>
<evidence type="ECO:0000259" key="1">
    <source>
        <dbReference type="Pfam" id="PF20150"/>
    </source>
</evidence>
<dbReference type="AlphaFoldDB" id="A0A1L7XRV3"/>
<gene>
    <name evidence="2" type="ORF">PAC_17597</name>
</gene>
<keyword evidence="3" id="KW-1185">Reference proteome</keyword>
<dbReference type="InterPro" id="IPR045518">
    <property type="entry name" value="2EXR"/>
</dbReference>
<evidence type="ECO:0000313" key="3">
    <source>
        <dbReference type="Proteomes" id="UP000184330"/>
    </source>
</evidence>
<dbReference type="Proteomes" id="UP000184330">
    <property type="component" value="Unassembled WGS sequence"/>
</dbReference>
<dbReference type="Pfam" id="PF20150">
    <property type="entry name" value="2EXR"/>
    <property type="match status" value="1"/>
</dbReference>
<dbReference type="EMBL" id="FJOG01000046">
    <property type="protein sequence ID" value="CZR67698.1"/>
    <property type="molecule type" value="Genomic_DNA"/>
</dbReference>
<proteinExistence type="predicted"/>
<reference evidence="2 3" key="1">
    <citation type="submission" date="2016-03" db="EMBL/GenBank/DDBJ databases">
        <authorList>
            <person name="Ploux O."/>
        </authorList>
    </citation>
    <scope>NUCLEOTIDE SEQUENCE [LARGE SCALE GENOMIC DNA]</scope>
    <source>
        <strain evidence="2 3">UAMH 11012</strain>
    </source>
</reference>
<accession>A0A1L7XRV3</accession>
<sequence>MDTFPLTFEPFTRFPKELRLQVWKCILPEPRIIDVEIIEKKGERLRRPTSLQPASGTGSAPRHNNFAAAANVLYRASFRFDPLFEENVAKDFDSRLTSWWVQKTEMLGVHLTFIKANFLGVIDSNMDGFKCFNEASGRAHAVPCLLTLIETSRRLKQILIVIDGRDARFSGPVEIIEPLPGSVEFREADGYLFALKAISLIVADLKAQRPDLSSPEIKLALLTNGEGTVTLKNGQHAETLK</sequence>
<name>A0A1L7XRV3_9HELO</name>
<protein>
    <recommendedName>
        <fullName evidence="1">2EXR domain-containing protein</fullName>
    </recommendedName>
</protein>
<dbReference type="OrthoDB" id="3469466at2759"/>